<evidence type="ECO:0000256" key="1">
    <source>
        <dbReference type="SAM" id="SignalP"/>
    </source>
</evidence>
<dbReference type="InterPro" id="IPR011250">
    <property type="entry name" value="OMP/PagP_B-barrel"/>
</dbReference>
<dbReference type="SUPFAM" id="SSF56925">
    <property type="entry name" value="OMPA-like"/>
    <property type="match status" value="1"/>
</dbReference>
<dbReference type="InterPro" id="IPR031585">
    <property type="entry name" value="OmpA_OmpF-like"/>
</dbReference>
<evidence type="ECO:0008006" key="4">
    <source>
        <dbReference type="Google" id="ProtNLM"/>
    </source>
</evidence>
<organism evidence="2 3">
    <name type="scientific">Capnocytophaga canis</name>
    <dbReference type="NCBI Taxonomy" id="1848903"/>
    <lineage>
        <taxon>Bacteria</taxon>
        <taxon>Pseudomonadati</taxon>
        <taxon>Bacteroidota</taxon>
        <taxon>Flavobacteriia</taxon>
        <taxon>Flavobacteriales</taxon>
        <taxon>Flavobacteriaceae</taxon>
        <taxon>Capnocytophaga</taxon>
    </lineage>
</organism>
<reference evidence="2 3" key="1">
    <citation type="submission" date="2015-01" db="EMBL/GenBank/DDBJ databases">
        <authorList>
            <person name="Xiang T."/>
            <person name="Song Y."/>
            <person name="Huang L."/>
            <person name="Wang B."/>
            <person name="Wu P."/>
        </authorList>
    </citation>
    <scope>NUCLEOTIDE SEQUENCE [LARGE SCALE GENOMIC DNA]</scope>
    <source>
        <strain evidence="2 3">CcD38</strain>
    </source>
</reference>
<accession>A0A0B7IDP1</accession>
<sequence length="254" mass="28200">MKIKKLLLIAFTVPTLWITANAQEEQASKSNKFTFAATLGYNNYESADAPKGLGKSFSPVQHATSWTNKGSMVGFEAGWFLNDDWRFVGSFGLSYSAYPGYYEVPGVTGDEKTGESYEVFVPAYETIPVQHNLSYAMSIGGDRYFNIEGTKLSWFAGGRMGLAYTQNSKRYNYAEKIEFGSSVARTWNYRIAAVAGADYYFSDRFFVGAQIEGISYTYAVSSIKPQPGLANRSADHYNLSFFGAPTIKIGFVLF</sequence>
<dbReference type="RefSeq" id="WP_042344807.1">
    <property type="nucleotide sequence ID" value="NZ_CDOI01000167.1"/>
</dbReference>
<gene>
    <name evidence="2" type="ORF">CCAND38_540020</name>
</gene>
<name>A0A0B7IDP1_9FLAO</name>
<feature type="chain" id="PRO_5002130000" description="Outer membrane protein beta-barrel domain-containing protein" evidence="1">
    <location>
        <begin position="23"/>
        <end position="254"/>
    </location>
</feature>
<dbReference type="Gene3D" id="2.40.160.20">
    <property type="match status" value="1"/>
</dbReference>
<protein>
    <recommendedName>
        <fullName evidence="4">Outer membrane protein beta-barrel domain-containing protein</fullName>
    </recommendedName>
</protein>
<dbReference type="AlphaFoldDB" id="A0A0B7IDP1"/>
<keyword evidence="3" id="KW-1185">Reference proteome</keyword>
<dbReference type="Proteomes" id="UP000045051">
    <property type="component" value="Unassembled WGS sequence"/>
</dbReference>
<evidence type="ECO:0000313" key="2">
    <source>
        <dbReference type="EMBL" id="CEN48092.1"/>
    </source>
</evidence>
<dbReference type="EMBL" id="CDOI01000167">
    <property type="protein sequence ID" value="CEN48092.1"/>
    <property type="molecule type" value="Genomic_DNA"/>
</dbReference>
<keyword evidence="1" id="KW-0732">Signal</keyword>
<proteinExistence type="predicted"/>
<evidence type="ECO:0000313" key="3">
    <source>
        <dbReference type="Proteomes" id="UP000045051"/>
    </source>
</evidence>
<dbReference type="Pfam" id="PF16961">
    <property type="entry name" value="OmpA_like"/>
    <property type="match status" value="1"/>
</dbReference>
<feature type="signal peptide" evidence="1">
    <location>
        <begin position="1"/>
        <end position="22"/>
    </location>
</feature>